<dbReference type="Proteomes" id="UP001181693">
    <property type="component" value="Unassembled WGS sequence"/>
</dbReference>
<feature type="domain" description="IRF tryptophan pentad repeat" evidence="7">
    <location>
        <begin position="8"/>
        <end position="115"/>
    </location>
</feature>
<evidence type="ECO:0000256" key="2">
    <source>
        <dbReference type="ARBA" id="ARBA00023015"/>
    </source>
</evidence>
<gene>
    <name evidence="8" type="ORF">GDO54_013073</name>
</gene>
<dbReference type="GO" id="GO:0005634">
    <property type="term" value="C:nucleus"/>
    <property type="evidence" value="ECO:0007669"/>
    <property type="project" value="UniProtKB-SubCell"/>
</dbReference>
<evidence type="ECO:0000256" key="4">
    <source>
        <dbReference type="ARBA" id="ARBA00023159"/>
    </source>
</evidence>
<dbReference type="InterPro" id="IPR036388">
    <property type="entry name" value="WH-like_DNA-bd_sf"/>
</dbReference>
<keyword evidence="2" id="KW-0805">Transcription regulation</keyword>
<protein>
    <recommendedName>
        <fullName evidence="7">IRF tryptophan pentad repeat domain-containing protein</fullName>
    </recommendedName>
</protein>
<dbReference type="PANTHER" id="PTHR11949:SF24">
    <property type="entry name" value="INTERFERON REGULATORY FACTOR 9"/>
    <property type="match status" value="1"/>
</dbReference>
<dbReference type="GO" id="GO:0045944">
    <property type="term" value="P:positive regulation of transcription by RNA polymerase II"/>
    <property type="evidence" value="ECO:0007669"/>
    <property type="project" value="UniProtKB-ARBA"/>
</dbReference>
<evidence type="ECO:0000313" key="9">
    <source>
        <dbReference type="Proteomes" id="UP001181693"/>
    </source>
</evidence>
<sequence>MYQKPAHPLRLKEWLILQINSGKYPGLCWEDEQKTKFRIPWKHASKQDYSEEEDAALFKAWALYKGKFREGSSKADPSVWKTRLRCALNKSPDFQEVPESCQDPAEPYKIYRLVSELQEDDIYREPSISPVKEGYPNFWLHIRLYYNGKLVNEVTTQTAEGCRIATQSSFQWNHGQFSPILLEEIPFPSVQEVTGILTPRIHPIFKKLLQHLDKGVLLWVAPEGVYIKRQCQVRVYWSSPSAPHQDQPNKLEREKTCKVLDTEQFMSELDMYMTHNGPEPQYQIHLCFGEEYPEPSGNHSKLITAHVEPVFARELLEKTKMKLRGKSAS</sequence>
<evidence type="ECO:0000259" key="7">
    <source>
        <dbReference type="PROSITE" id="PS51507"/>
    </source>
</evidence>
<dbReference type="GO" id="GO:0002376">
    <property type="term" value="P:immune system process"/>
    <property type="evidence" value="ECO:0007669"/>
    <property type="project" value="TreeGrafter"/>
</dbReference>
<dbReference type="Pfam" id="PF10401">
    <property type="entry name" value="IRF-3"/>
    <property type="match status" value="1"/>
</dbReference>
<dbReference type="PANTHER" id="PTHR11949">
    <property type="entry name" value="INTERFERON REGULATORY FACTOR"/>
    <property type="match status" value="1"/>
</dbReference>
<dbReference type="InterPro" id="IPR019471">
    <property type="entry name" value="Interferon_reg_factor-3"/>
</dbReference>
<accession>A0AAV3AIU0</accession>
<dbReference type="InterPro" id="IPR001346">
    <property type="entry name" value="Interferon_reg_fact_DNA-bd_dom"/>
</dbReference>
<comment type="subcellular location">
    <subcellularLocation>
        <location evidence="1">Nucleus</location>
    </subcellularLocation>
</comment>
<dbReference type="GO" id="GO:0000978">
    <property type="term" value="F:RNA polymerase II cis-regulatory region sequence-specific DNA binding"/>
    <property type="evidence" value="ECO:0007669"/>
    <property type="project" value="TreeGrafter"/>
</dbReference>
<dbReference type="InterPro" id="IPR017855">
    <property type="entry name" value="SMAD-like_dom_sf"/>
</dbReference>
<keyword evidence="3" id="KW-0238">DNA-binding</keyword>
<reference evidence="8" key="1">
    <citation type="thesis" date="2020" institute="ProQuest LLC" country="789 East Eisenhower Parkway, Ann Arbor, MI, USA">
        <title>Comparative Genomics and Chromosome Evolution.</title>
        <authorList>
            <person name="Mudd A.B."/>
        </authorList>
    </citation>
    <scope>NUCLEOTIDE SEQUENCE</scope>
    <source>
        <strain evidence="8">1538</strain>
        <tissue evidence="8">Blood</tissue>
    </source>
</reference>
<dbReference type="Gene3D" id="2.60.200.10">
    <property type="match status" value="1"/>
</dbReference>
<dbReference type="SMART" id="SM01243">
    <property type="entry name" value="IRF-3"/>
    <property type="match status" value="1"/>
</dbReference>
<dbReference type="Gene3D" id="1.10.10.10">
    <property type="entry name" value="Winged helix-like DNA-binding domain superfamily/Winged helix DNA-binding domain"/>
    <property type="match status" value="1"/>
</dbReference>
<evidence type="ECO:0000256" key="3">
    <source>
        <dbReference type="ARBA" id="ARBA00023125"/>
    </source>
</evidence>
<dbReference type="InterPro" id="IPR019817">
    <property type="entry name" value="Interferon_reg_fac_CS"/>
</dbReference>
<comment type="caution">
    <text evidence="8">The sequence shown here is derived from an EMBL/GenBank/DDBJ whole genome shotgun (WGS) entry which is preliminary data.</text>
</comment>
<dbReference type="SUPFAM" id="SSF46785">
    <property type="entry name" value="Winged helix' DNA-binding domain"/>
    <property type="match status" value="1"/>
</dbReference>
<dbReference type="InterPro" id="IPR008984">
    <property type="entry name" value="SMAD_FHA_dom_sf"/>
</dbReference>
<dbReference type="FunFam" id="2.60.200.10:FF:000013">
    <property type="entry name" value="Interferon regulatory factor 8"/>
    <property type="match status" value="1"/>
</dbReference>
<keyword evidence="4" id="KW-0010">Activator</keyword>
<proteinExistence type="predicted"/>
<keyword evidence="9" id="KW-1185">Reference proteome</keyword>
<evidence type="ECO:0000256" key="5">
    <source>
        <dbReference type="ARBA" id="ARBA00023163"/>
    </source>
</evidence>
<dbReference type="PROSITE" id="PS00601">
    <property type="entry name" value="IRF_1"/>
    <property type="match status" value="1"/>
</dbReference>
<evidence type="ECO:0000256" key="1">
    <source>
        <dbReference type="ARBA" id="ARBA00004123"/>
    </source>
</evidence>
<dbReference type="CDD" id="cd00103">
    <property type="entry name" value="IRF"/>
    <property type="match status" value="1"/>
</dbReference>
<dbReference type="AlphaFoldDB" id="A0AAV3AIU0"/>
<dbReference type="EMBL" id="DYDO01000006">
    <property type="protein sequence ID" value="DBA21968.1"/>
    <property type="molecule type" value="Genomic_DNA"/>
</dbReference>
<dbReference type="SUPFAM" id="SSF49879">
    <property type="entry name" value="SMAD/FHA domain"/>
    <property type="match status" value="1"/>
</dbReference>
<dbReference type="PRINTS" id="PR00267">
    <property type="entry name" value="INTFRNREGFCT"/>
</dbReference>
<dbReference type="InterPro" id="IPR036390">
    <property type="entry name" value="WH_DNA-bd_sf"/>
</dbReference>
<keyword evidence="5" id="KW-0804">Transcription</keyword>
<dbReference type="GO" id="GO:0000981">
    <property type="term" value="F:DNA-binding transcription factor activity, RNA polymerase II-specific"/>
    <property type="evidence" value="ECO:0007669"/>
    <property type="project" value="TreeGrafter"/>
</dbReference>
<dbReference type="PROSITE" id="PS51507">
    <property type="entry name" value="IRF_2"/>
    <property type="match status" value="1"/>
</dbReference>
<organism evidence="8 9">
    <name type="scientific">Pyxicephalus adspersus</name>
    <name type="common">African bullfrog</name>
    <dbReference type="NCBI Taxonomy" id="30357"/>
    <lineage>
        <taxon>Eukaryota</taxon>
        <taxon>Metazoa</taxon>
        <taxon>Chordata</taxon>
        <taxon>Craniata</taxon>
        <taxon>Vertebrata</taxon>
        <taxon>Euteleostomi</taxon>
        <taxon>Amphibia</taxon>
        <taxon>Batrachia</taxon>
        <taxon>Anura</taxon>
        <taxon>Neobatrachia</taxon>
        <taxon>Ranoidea</taxon>
        <taxon>Pyxicephalidae</taxon>
        <taxon>Pyxicephalinae</taxon>
        <taxon>Pyxicephalus</taxon>
    </lineage>
</organism>
<evidence type="ECO:0000313" key="8">
    <source>
        <dbReference type="EMBL" id="DBA21968.1"/>
    </source>
</evidence>
<dbReference type="SMART" id="SM00348">
    <property type="entry name" value="IRF"/>
    <property type="match status" value="1"/>
</dbReference>
<name>A0AAV3AIU0_PYXAD</name>
<evidence type="ECO:0000256" key="6">
    <source>
        <dbReference type="ARBA" id="ARBA00023242"/>
    </source>
</evidence>
<keyword evidence="6" id="KW-0539">Nucleus</keyword>
<dbReference type="Pfam" id="PF00605">
    <property type="entry name" value="IRF"/>
    <property type="match status" value="1"/>
</dbReference>
<dbReference type="FunFam" id="1.10.10.10:FF:000041">
    <property type="entry name" value="Interferon regulatory factor 4"/>
    <property type="match status" value="1"/>
</dbReference>